<keyword evidence="10" id="KW-1133">Transmembrane helix</keyword>
<feature type="transmembrane region" description="Helical" evidence="10">
    <location>
        <begin position="137"/>
        <end position="156"/>
    </location>
</feature>
<feature type="region of interest" description="Disordered" evidence="9">
    <location>
        <begin position="445"/>
        <end position="493"/>
    </location>
</feature>
<dbReference type="EMBL" id="JAAKZX010000206">
    <property type="protein sequence ID" value="NGO47825.1"/>
    <property type="molecule type" value="Genomic_DNA"/>
</dbReference>
<feature type="transmembrane region" description="Helical" evidence="10">
    <location>
        <begin position="61"/>
        <end position="78"/>
    </location>
</feature>
<feature type="region of interest" description="Disordered" evidence="9">
    <location>
        <begin position="1"/>
        <end position="24"/>
    </location>
</feature>
<evidence type="ECO:0000256" key="1">
    <source>
        <dbReference type="ARBA" id="ARBA00000085"/>
    </source>
</evidence>
<evidence type="ECO:0000313" key="13">
    <source>
        <dbReference type="EMBL" id="NGO47825.1"/>
    </source>
</evidence>
<name>A0ABX0E4L5_9ACTN</name>
<keyword evidence="3" id="KW-0597">Phosphoprotein</keyword>
<evidence type="ECO:0000256" key="6">
    <source>
        <dbReference type="ARBA" id="ARBA00022777"/>
    </source>
</evidence>
<evidence type="ECO:0000256" key="5">
    <source>
        <dbReference type="ARBA" id="ARBA00022741"/>
    </source>
</evidence>
<dbReference type="EC" id="2.7.13.3" evidence="2"/>
<keyword evidence="7" id="KW-0067">ATP-binding</keyword>
<sequence length="493" mass="52231">MSNAATPPRQEPRAPAEKRSGPGVRHRALAALREAGTPFVPPSGAAEPLLSQAPKRWMRRLPYVIVLGFAAILVPVTAQVLGNDYGVNDGFSGALGFAQAAPLLLAVSRPLAAWWIVFVADVIGAIVLLNHDDGRPSPFTAMVIVGYVVLCLALSLREPRRTVIGVWGVTVAASLVLGTPRAPDSQDTSVLMIVLSGAALLLGTLIRERGETRRRLVEQETISETERARRTLLEERARIARELHDVVAHHMTVISVQADSAPYRLSGVSDDIRREFESIAVGARDSLGEMRRLLEVLRSEDARDERSPQPGLDKLRQLVEATRRGGVPVELSLPKPVLENDEEEWPKVSPAVDLSAYRIVQEALSNVVRHAPGAPTQVSLSTDGRHLTVLVVNGPAAKPVSGLESSGTGHGLVGMGERVRLVGGTLDVGPLPDGGFRVAARLPVAEPASSASSSSSSSSSSEPTSSSAEPASSSERPVASMTPADPVKEPGAS</sequence>
<evidence type="ECO:0000256" key="2">
    <source>
        <dbReference type="ARBA" id="ARBA00012438"/>
    </source>
</evidence>
<comment type="caution">
    <text evidence="13">The sequence shown here is derived from an EMBL/GenBank/DDBJ whole genome shotgun (WGS) entry which is preliminary data.</text>
</comment>
<feature type="compositionally biased region" description="Basic and acidic residues" evidence="9">
    <location>
        <begin position="10"/>
        <end position="20"/>
    </location>
</feature>
<dbReference type="InterPro" id="IPR036890">
    <property type="entry name" value="HATPase_C_sf"/>
</dbReference>
<dbReference type="RefSeq" id="WP_165344336.1">
    <property type="nucleotide sequence ID" value="NZ_JAAKZX010000206.1"/>
</dbReference>
<feature type="transmembrane region" description="Helical" evidence="10">
    <location>
        <begin position="188"/>
        <end position="206"/>
    </location>
</feature>
<dbReference type="PANTHER" id="PTHR24421:SF10">
    <property type="entry name" value="NITRATE_NITRITE SENSOR PROTEIN NARQ"/>
    <property type="match status" value="1"/>
</dbReference>
<reference evidence="13 14" key="1">
    <citation type="submission" date="2020-02" db="EMBL/GenBank/DDBJ databases">
        <title>Whole-genome analyses of novel actinobacteria.</title>
        <authorList>
            <person name="Sahin N."/>
            <person name="Tokatli A."/>
        </authorList>
    </citation>
    <scope>NUCLEOTIDE SEQUENCE [LARGE SCALE GENOMIC DNA]</scope>
    <source>
        <strain evidence="13 14">YC419</strain>
    </source>
</reference>
<organism evidence="13 14">
    <name type="scientific">Streptomyces ureilyticus</name>
    <dbReference type="NCBI Taxonomy" id="1775131"/>
    <lineage>
        <taxon>Bacteria</taxon>
        <taxon>Bacillati</taxon>
        <taxon>Actinomycetota</taxon>
        <taxon>Actinomycetes</taxon>
        <taxon>Kitasatosporales</taxon>
        <taxon>Streptomycetaceae</taxon>
        <taxon>Streptomyces</taxon>
    </lineage>
</organism>
<evidence type="ECO:0000256" key="10">
    <source>
        <dbReference type="SAM" id="Phobius"/>
    </source>
</evidence>
<dbReference type="InterPro" id="IPR050482">
    <property type="entry name" value="Sensor_HK_TwoCompSys"/>
</dbReference>
<feature type="compositionally biased region" description="Low complexity" evidence="9">
    <location>
        <begin position="445"/>
        <end position="480"/>
    </location>
</feature>
<evidence type="ECO:0000313" key="14">
    <source>
        <dbReference type="Proteomes" id="UP001518140"/>
    </source>
</evidence>
<evidence type="ECO:0000256" key="7">
    <source>
        <dbReference type="ARBA" id="ARBA00022840"/>
    </source>
</evidence>
<comment type="catalytic activity">
    <reaction evidence="1">
        <text>ATP + protein L-histidine = ADP + protein N-phospho-L-histidine.</text>
        <dbReference type="EC" id="2.7.13.3"/>
    </reaction>
</comment>
<dbReference type="GO" id="GO:0016301">
    <property type="term" value="F:kinase activity"/>
    <property type="evidence" value="ECO:0007669"/>
    <property type="project" value="UniProtKB-KW"/>
</dbReference>
<keyword evidence="14" id="KW-1185">Reference proteome</keyword>
<dbReference type="Pfam" id="PF02518">
    <property type="entry name" value="HATPase_c"/>
    <property type="match status" value="1"/>
</dbReference>
<accession>A0ABX0E4L5</accession>
<feature type="domain" description="Signal transduction histidine kinase subgroup 3 dimerisation and phosphoacceptor" evidence="12">
    <location>
        <begin position="235"/>
        <end position="300"/>
    </location>
</feature>
<evidence type="ECO:0000256" key="9">
    <source>
        <dbReference type="SAM" id="MobiDB-lite"/>
    </source>
</evidence>
<evidence type="ECO:0000259" key="11">
    <source>
        <dbReference type="Pfam" id="PF02518"/>
    </source>
</evidence>
<dbReference type="Pfam" id="PF07730">
    <property type="entry name" value="HisKA_3"/>
    <property type="match status" value="1"/>
</dbReference>
<evidence type="ECO:0000256" key="3">
    <source>
        <dbReference type="ARBA" id="ARBA00022553"/>
    </source>
</evidence>
<dbReference type="Proteomes" id="UP001518140">
    <property type="component" value="Unassembled WGS sequence"/>
</dbReference>
<keyword evidence="5" id="KW-0547">Nucleotide-binding</keyword>
<dbReference type="CDD" id="cd16917">
    <property type="entry name" value="HATPase_UhpB-NarQ-NarX-like"/>
    <property type="match status" value="1"/>
</dbReference>
<keyword evidence="10" id="KW-0472">Membrane</keyword>
<keyword evidence="6 13" id="KW-0418">Kinase</keyword>
<dbReference type="Gene3D" id="1.20.5.1930">
    <property type="match status" value="1"/>
</dbReference>
<keyword evidence="10" id="KW-0812">Transmembrane</keyword>
<evidence type="ECO:0000259" key="12">
    <source>
        <dbReference type="Pfam" id="PF07730"/>
    </source>
</evidence>
<protein>
    <recommendedName>
        <fullName evidence="2">histidine kinase</fullName>
        <ecNumber evidence="2">2.7.13.3</ecNumber>
    </recommendedName>
</protein>
<dbReference type="InterPro" id="IPR003594">
    <property type="entry name" value="HATPase_dom"/>
</dbReference>
<feature type="transmembrane region" description="Helical" evidence="10">
    <location>
        <begin position="163"/>
        <end position="182"/>
    </location>
</feature>
<dbReference type="PANTHER" id="PTHR24421">
    <property type="entry name" value="NITRATE/NITRITE SENSOR PROTEIN NARX-RELATED"/>
    <property type="match status" value="1"/>
</dbReference>
<gene>
    <name evidence="13" type="ORF">G6048_39025</name>
</gene>
<evidence type="ECO:0000256" key="4">
    <source>
        <dbReference type="ARBA" id="ARBA00022679"/>
    </source>
</evidence>
<dbReference type="SUPFAM" id="SSF55874">
    <property type="entry name" value="ATPase domain of HSP90 chaperone/DNA topoisomerase II/histidine kinase"/>
    <property type="match status" value="1"/>
</dbReference>
<feature type="domain" description="Histidine kinase/HSP90-like ATPase" evidence="11">
    <location>
        <begin position="355"/>
        <end position="445"/>
    </location>
</feature>
<keyword evidence="4" id="KW-0808">Transferase</keyword>
<keyword evidence="8" id="KW-0902">Two-component regulatory system</keyword>
<proteinExistence type="predicted"/>
<feature type="transmembrane region" description="Helical" evidence="10">
    <location>
        <begin position="112"/>
        <end position="131"/>
    </location>
</feature>
<feature type="transmembrane region" description="Helical" evidence="10">
    <location>
        <begin position="90"/>
        <end position="107"/>
    </location>
</feature>
<dbReference type="InterPro" id="IPR011712">
    <property type="entry name" value="Sig_transdc_His_kin_sub3_dim/P"/>
</dbReference>
<dbReference type="Gene3D" id="3.30.565.10">
    <property type="entry name" value="Histidine kinase-like ATPase, C-terminal domain"/>
    <property type="match status" value="1"/>
</dbReference>
<evidence type="ECO:0000256" key="8">
    <source>
        <dbReference type="ARBA" id="ARBA00023012"/>
    </source>
</evidence>